<keyword evidence="2" id="KW-0067">ATP-binding</keyword>
<dbReference type="PANTHER" id="PTHR16305:SF35">
    <property type="entry name" value="TRANSCRIPTIONAL ACTIVATOR DOMAIN"/>
    <property type="match status" value="1"/>
</dbReference>
<protein>
    <submittedName>
        <fullName evidence="4">AAA family ATPase</fullName>
    </submittedName>
</protein>
<organism evidence="4 5">
    <name type="scientific">Actinoplanes subglobosus</name>
    <dbReference type="NCBI Taxonomy" id="1547892"/>
    <lineage>
        <taxon>Bacteria</taxon>
        <taxon>Bacillati</taxon>
        <taxon>Actinomycetota</taxon>
        <taxon>Actinomycetes</taxon>
        <taxon>Micromonosporales</taxon>
        <taxon>Micromonosporaceae</taxon>
        <taxon>Actinoplanes</taxon>
    </lineage>
</organism>
<gene>
    <name evidence="4" type="ORF">ACFO0C_42455</name>
</gene>
<evidence type="ECO:0000313" key="5">
    <source>
        <dbReference type="Proteomes" id="UP001595867"/>
    </source>
</evidence>
<evidence type="ECO:0000256" key="1">
    <source>
        <dbReference type="ARBA" id="ARBA00022741"/>
    </source>
</evidence>
<sequence length="378" mass="39608">MQAGAGLIGRDTEMALLDRLLDQTAAERGSALVIRGEPGIGKTALLDRLARTAEERGMRVLTAAGVESESRLPYAALHQLLFPLSAAIGGLPPVHRAALRAAFGLEQGQPDLYAVALAALDVIVDAAADRPIVLVIDDLHWLDKASADVMAFVGRRVGSDAVLAVGGTRTVALDDPQRRADLPDLELGRLTAADAAALLDTHAPRLSPSVRERFLAEAAGNPLALVELPRSAAVVATAGPLPLNGRLEAAFAARASTLGVRESALLLTLAADAACDVRRLLAAASETAGQPVTLGDAQRAIDAGLIEAAGSSLRFRHPLMRSAVYQRAPLAARLDVHRHLAGQLADLPDRRLWHLASAALGPDPDLAGELERHAEQAR</sequence>
<evidence type="ECO:0000259" key="3">
    <source>
        <dbReference type="Pfam" id="PF13191"/>
    </source>
</evidence>
<dbReference type="Gene3D" id="3.40.50.300">
    <property type="entry name" value="P-loop containing nucleotide triphosphate hydrolases"/>
    <property type="match status" value="1"/>
</dbReference>
<keyword evidence="1" id="KW-0547">Nucleotide-binding</keyword>
<dbReference type="PANTHER" id="PTHR16305">
    <property type="entry name" value="TESTICULAR SOLUBLE ADENYLYL CYCLASE"/>
    <property type="match status" value="1"/>
</dbReference>
<dbReference type="RefSeq" id="WP_378072511.1">
    <property type="nucleotide sequence ID" value="NZ_JBHSBL010000028.1"/>
</dbReference>
<proteinExistence type="predicted"/>
<feature type="domain" description="Orc1-like AAA ATPase" evidence="3">
    <location>
        <begin position="7"/>
        <end position="160"/>
    </location>
</feature>
<feature type="non-terminal residue" evidence="4">
    <location>
        <position position="378"/>
    </location>
</feature>
<dbReference type="EMBL" id="JBHSBL010000028">
    <property type="protein sequence ID" value="MFC4071641.1"/>
    <property type="molecule type" value="Genomic_DNA"/>
</dbReference>
<keyword evidence="5" id="KW-1185">Reference proteome</keyword>
<dbReference type="Proteomes" id="UP001595867">
    <property type="component" value="Unassembled WGS sequence"/>
</dbReference>
<dbReference type="InterPro" id="IPR027417">
    <property type="entry name" value="P-loop_NTPase"/>
</dbReference>
<name>A0ABV8J6I3_9ACTN</name>
<comment type="caution">
    <text evidence="4">The sequence shown here is derived from an EMBL/GenBank/DDBJ whole genome shotgun (WGS) entry which is preliminary data.</text>
</comment>
<dbReference type="InterPro" id="IPR041664">
    <property type="entry name" value="AAA_16"/>
</dbReference>
<dbReference type="SUPFAM" id="SSF52540">
    <property type="entry name" value="P-loop containing nucleoside triphosphate hydrolases"/>
    <property type="match status" value="1"/>
</dbReference>
<reference evidence="5" key="1">
    <citation type="journal article" date="2019" name="Int. J. Syst. Evol. Microbiol.">
        <title>The Global Catalogue of Microorganisms (GCM) 10K type strain sequencing project: providing services to taxonomists for standard genome sequencing and annotation.</title>
        <authorList>
            <consortium name="The Broad Institute Genomics Platform"/>
            <consortium name="The Broad Institute Genome Sequencing Center for Infectious Disease"/>
            <person name="Wu L."/>
            <person name="Ma J."/>
        </authorList>
    </citation>
    <scope>NUCLEOTIDE SEQUENCE [LARGE SCALE GENOMIC DNA]</scope>
    <source>
        <strain evidence="5">TBRC 5832</strain>
    </source>
</reference>
<evidence type="ECO:0000256" key="2">
    <source>
        <dbReference type="ARBA" id="ARBA00022840"/>
    </source>
</evidence>
<accession>A0ABV8J6I3</accession>
<evidence type="ECO:0000313" key="4">
    <source>
        <dbReference type="EMBL" id="MFC4071641.1"/>
    </source>
</evidence>
<dbReference type="Pfam" id="PF13191">
    <property type="entry name" value="AAA_16"/>
    <property type="match status" value="1"/>
</dbReference>